<organism evidence="1 2">
    <name type="scientific">Plectonema radiosum NIES-515</name>
    <dbReference type="NCBI Taxonomy" id="2986073"/>
    <lineage>
        <taxon>Bacteria</taxon>
        <taxon>Bacillati</taxon>
        <taxon>Cyanobacteriota</taxon>
        <taxon>Cyanophyceae</taxon>
        <taxon>Oscillatoriophycideae</taxon>
        <taxon>Oscillatoriales</taxon>
        <taxon>Microcoleaceae</taxon>
        <taxon>Plectonema</taxon>
    </lineage>
</organism>
<proteinExistence type="predicted"/>
<comment type="caution">
    <text evidence="1">The sequence shown here is derived from an EMBL/GenBank/DDBJ whole genome shotgun (WGS) entry which is preliminary data.</text>
</comment>
<reference evidence="1 2" key="1">
    <citation type="submission" date="2022-10" db="EMBL/GenBank/DDBJ databases">
        <title>Identification of biosynthetic pathway for the production of the potent trypsin inhibitor radiosumin.</title>
        <authorList>
            <person name="Fewer D.P."/>
            <person name="Delbaje E."/>
            <person name="Ouyang X."/>
            <person name="Agostino P.D."/>
            <person name="Wahlsten M."/>
            <person name="Jokela J."/>
            <person name="Permi P."/>
            <person name="Haapaniemi E."/>
            <person name="Koistinen H."/>
        </authorList>
    </citation>
    <scope>NUCLEOTIDE SEQUENCE [LARGE SCALE GENOMIC DNA]</scope>
    <source>
        <strain evidence="1 2">NIES-515</strain>
    </source>
</reference>
<sequence>MVLSHTPISVMAHEDLKIERVANMTYFESNDSNALEADGIHLEIKLPDIVALAIPKNKPDAIAPVHLVVQITNKTSEPYPVSWYDTFIPEIINPDGQTLQGLLVINEQDATNQTNIPQQQSWRLKLKCLFSKLANFNMREDTTNINSWLVQPGRDSGFYLDGRLFWHNDLLILELPTKDFSLDFEYFRPRTHCSFNALQPGNHQLRFIYFNKISSSYDNESGAIGVTNAPTTVSSHPAALSVNFCLIQPLEPNGSAVEVNGIRFETLMPERVLRLPRKKRDAYTSLQLGMRITNNTPEPHRFSFFATLTPEMVGADGQIQQRGGSNAIKVPKESDFPLAMPGECIEFFLEARLIGHKPGQVRLLILRKDAGYWWFNQLKLATYQIRFSYQELRQTREWIGRGRESIEQMRSEKVWSGRVDTPFVEFQLIQL</sequence>
<protein>
    <submittedName>
        <fullName evidence="1">Uncharacterized protein</fullName>
    </submittedName>
</protein>
<dbReference type="RefSeq" id="WP_263749240.1">
    <property type="nucleotide sequence ID" value="NZ_JAOWRF010000411.1"/>
</dbReference>
<evidence type="ECO:0000313" key="2">
    <source>
        <dbReference type="Proteomes" id="UP001526143"/>
    </source>
</evidence>
<keyword evidence="2" id="KW-1185">Reference proteome</keyword>
<dbReference type="Proteomes" id="UP001526143">
    <property type="component" value="Unassembled WGS sequence"/>
</dbReference>
<dbReference type="EMBL" id="JAOWRF010000411">
    <property type="protein sequence ID" value="MCV3217521.1"/>
    <property type="molecule type" value="Genomic_DNA"/>
</dbReference>
<gene>
    <name evidence="1" type="ORF">OGM63_29110</name>
</gene>
<evidence type="ECO:0000313" key="1">
    <source>
        <dbReference type="EMBL" id="MCV3217521.1"/>
    </source>
</evidence>
<name>A0ABT3B827_9CYAN</name>
<accession>A0ABT3B827</accession>